<dbReference type="Proteomes" id="UP001180551">
    <property type="component" value="Unassembled WGS sequence"/>
</dbReference>
<evidence type="ECO:0000313" key="2">
    <source>
        <dbReference type="Proteomes" id="UP001180551"/>
    </source>
</evidence>
<name>A0ABU2T8K4_9ACTN</name>
<reference evidence="1" key="1">
    <citation type="submission" date="2024-05" db="EMBL/GenBank/DDBJ databases">
        <title>30 novel species of actinomycetes from the DSMZ collection.</title>
        <authorList>
            <person name="Nouioui I."/>
        </authorList>
    </citation>
    <scope>NUCLEOTIDE SEQUENCE</scope>
    <source>
        <strain evidence="1">DSM 41527</strain>
    </source>
</reference>
<gene>
    <name evidence="1" type="ORF">RM550_16195</name>
</gene>
<organism evidence="1 2">
    <name type="scientific">Streptomyces mooreae</name>
    <dbReference type="NCBI Taxonomy" id="3075523"/>
    <lineage>
        <taxon>Bacteria</taxon>
        <taxon>Bacillati</taxon>
        <taxon>Actinomycetota</taxon>
        <taxon>Actinomycetes</taxon>
        <taxon>Kitasatosporales</taxon>
        <taxon>Streptomycetaceae</taxon>
        <taxon>Streptomyces</taxon>
    </lineage>
</organism>
<dbReference type="RefSeq" id="WP_311624410.1">
    <property type="nucleotide sequence ID" value="NZ_JAVRFE010000019.1"/>
</dbReference>
<protein>
    <submittedName>
        <fullName evidence="1">Uncharacterized protein</fullName>
    </submittedName>
</protein>
<keyword evidence="2" id="KW-1185">Reference proteome</keyword>
<comment type="caution">
    <text evidence="1">The sequence shown here is derived from an EMBL/GenBank/DDBJ whole genome shotgun (WGS) entry which is preliminary data.</text>
</comment>
<evidence type="ECO:0000313" key="1">
    <source>
        <dbReference type="EMBL" id="MDT0457263.1"/>
    </source>
</evidence>
<accession>A0ABU2T8K4</accession>
<proteinExistence type="predicted"/>
<sequence length="130" mass="14280">MINVDGDDVPVDFEVLDLLIGLRLPSISINWWISADVNVVDSYAYEPLGCEVQTFWVDGLRLEEAQAFNAAVMSTVSRVSTPTRALVCDYRGATDADDWDSVVLHGGVEIPGNVDLLLLSEEPSQRILTL</sequence>
<dbReference type="EMBL" id="JAVRFE010000019">
    <property type="protein sequence ID" value="MDT0457263.1"/>
    <property type="molecule type" value="Genomic_DNA"/>
</dbReference>